<protein>
    <recommendedName>
        <fullName evidence="3">Nuclease SbcCD subunit C</fullName>
    </recommendedName>
</protein>
<dbReference type="GO" id="GO:0004527">
    <property type="term" value="F:exonuclease activity"/>
    <property type="evidence" value="ECO:0007669"/>
    <property type="project" value="UniProtKB-KW"/>
</dbReference>
<comment type="caution">
    <text evidence="6">The sequence shown here is derived from an EMBL/GenBank/DDBJ whole genome shotgun (WGS) entry which is preliminary data.</text>
</comment>
<keyword evidence="6" id="KW-0540">Nuclease</keyword>
<comment type="similarity">
    <text evidence="1">Belongs to the SMC family. SbcC subfamily.</text>
</comment>
<evidence type="ECO:0000313" key="6">
    <source>
        <dbReference type="EMBL" id="MBB5848451.1"/>
    </source>
</evidence>
<feature type="compositionally biased region" description="Basic and acidic residues" evidence="4">
    <location>
        <begin position="325"/>
        <end position="341"/>
    </location>
</feature>
<feature type="domain" description="Rad50/SbcC-type AAA" evidence="5">
    <location>
        <begin position="2"/>
        <end position="181"/>
    </location>
</feature>
<feature type="compositionally biased region" description="Basic and acidic residues" evidence="4">
    <location>
        <begin position="637"/>
        <end position="648"/>
    </location>
</feature>
<evidence type="ECO:0000256" key="4">
    <source>
        <dbReference type="SAM" id="MobiDB-lite"/>
    </source>
</evidence>
<feature type="region of interest" description="Disordered" evidence="4">
    <location>
        <begin position="292"/>
        <end position="311"/>
    </location>
</feature>
<evidence type="ECO:0000256" key="1">
    <source>
        <dbReference type="ARBA" id="ARBA00006930"/>
    </source>
</evidence>
<feature type="compositionally biased region" description="Low complexity" evidence="4">
    <location>
        <begin position="342"/>
        <end position="351"/>
    </location>
</feature>
<dbReference type="InterPro" id="IPR038729">
    <property type="entry name" value="Rad50/SbcC_AAA"/>
</dbReference>
<sequence>MRLQGIGPYAEAQDVDMDRLNDAGLFLLDGPTGAGKSTVLAALCYALYGSVPGGRSPESLVTTLRPPGAVVPEVLVEFTVQGRRFEVVRSPRHERLKKRRSASGKDTTPTPAAVSLREHVDGAWQEPLTRNDEVGVQVADVMHLDAAQFMQVVMLPQGRFAEFLTARSDERQRLLRRLFGTQRFDGVEEHLKTEAERLGSRAAADAQVAAAAREQLREAVAAELGEDWHAPEPFPVTDEELVERTAERTREAVDAARAGRDAAAAEEAAARGAQAELRATGEALAAAAAWTERERAHREGAEAAAGDRTAVAAHERAGRVLGAADRAESARAAEDRAREADGTAQAAAAEDPLAAGWLEQARRDAAETPADDAALPRDAVALAERAVEEVARAVRDRAAAERLEETERTEAARRTQIVAEREAAEAARSGREESLAAVREAVEAASARLGAQADVDRRVAEAEQGLAAAREAERHALAADAADRSREAARTGRDAAAQHRLGLLRSRYEQAAADLAADLEDGTPCAVCGSPEHPDPAPRVGTAVIEADVAAAEEALAAAEAVLADAETARTAAHERVRASAAAAGGRTPAQAEEALAAARTEHAELAAVRKALAADRRRLQALETERDEAAAAETARTAEDARLQEASRQRHERLLELRAGIERARGDAPDLDARGALVRTARGRLEALAGAVEARERALAVAADADRALAAALREQEFEDVGAARAARLPAEDAAARTARVRAWDDEQARLAELAQSDAVRRGRELQDQQATAPTPEDLEAAAARLLEAERSRRERDEALGRRTAVAAAVERQAALLRGVLDRSAALLAEHERVTGLLALVRGGGENRLKMPLASYVLAGRLEEVAAAATERLLAMTDGRYSIEYSDDSAGRGNKGLELVVRDHYVDETRHPSTLSGGETFMASLALALGLADTVQAEAGGVELDTLFVDEGFGSLDSDTLDDVLDVVDGLRSGGRTVGLVSHVERMKQEIPVRLAVTKEREGSSLAVHVDA</sequence>
<keyword evidence="6" id="KW-0378">Hydrolase</keyword>
<name>A0A7W9JIE0_9MICC</name>
<dbReference type="PANTHER" id="PTHR32114">
    <property type="entry name" value="ABC TRANSPORTER ABCH.3"/>
    <property type="match status" value="1"/>
</dbReference>
<dbReference type="PANTHER" id="PTHR32114:SF2">
    <property type="entry name" value="ABC TRANSPORTER ABCH.3"/>
    <property type="match status" value="1"/>
</dbReference>
<dbReference type="Gene3D" id="3.40.50.300">
    <property type="entry name" value="P-loop containing nucleotide triphosphate hydrolases"/>
    <property type="match status" value="2"/>
</dbReference>
<evidence type="ECO:0000256" key="2">
    <source>
        <dbReference type="ARBA" id="ARBA00011322"/>
    </source>
</evidence>
<feature type="compositionally biased region" description="Basic and acidic residues" evidence="4">
    <location>
        <begin position="292"/>
        <end position="301"/>
    </location>
</feature>
<reference evidence="6 7" key="1">
    <citation type="submission" date="2020-08" db="EMBL/GenBank/DDBJ databases">
        <title>Sequencing the genomes of 1000 actinobacteria strains.</title>
        <authorList>
            <person name="Klenk H.-P."/>
        </authorList>
    </citation>
    <scope>NUCLEOTIDE SEQUENCE [LARGE SCALE GENOMIC DNA]</scope>
    <source>
        <strain evidence="6 7">DSM 17945</strain>
    </source>
</reference>
<dbReference type="Proteomes" id="UP000567246">
    <property type="component" value="Unassembled WGS sequence"/>
</dbReference>
<dbReference type="Pfam" id="PF13476">
    <property type="entry name" value="AAA_23"/>
    <property type="match status" value="1"/>
</dbReference>
<dbReference type="SUPFAM" id="SSF52540">
    <property type="entry name" value="P-loop containing nucleoside triphosphate hydrolases"/>
    <property type="match status" value="1"/>
</dbReference>
<evidence type="ECO:0000256" key="3">
    <source>
        <dbReference type="ARBA" id="ARBA00013368"/>
    </source>
</evidence>
<feature type="compositionally biased region" description="Low complexity" evidence="4">
    <location>
        <begin position="302"/>
        <end position="311"/>
    </location>
</feature>
<dbReference type="AlphaFoldDB" id="A0A7W9JIE0"/>
<keyword evidence="6" id="KW-0269">Exonuclease</keyword>
<proteinExistence type="inferred from homology"/>
<feature type="region of interest" description="Disordered" evidence="4">
    <location>
        <begin position="322"/>
        <end position="351"/>
    </location>
</feature>
<organism evidence="6 7">
    <name type="scientific">Micrococcus endophyticus</name>
    <dbReference type="NCBI Taxonomy" id="455343"/>
    <lineage>
        <taxon>Bacteria</taxon>
        <taxon>Bacillati</taxon>
        <taxon>Actinomycetota</taxon>
        <taxon>Actinomycetes</taxon>
        <taxon>Micrococcales</taxon>
        <taxon>Micrococcaceae</taxon>
        <taxon>Micrococcus</taxon>
    </lineage>
</organism>
<evidence type="ECO:0000259" key="5">
    <source>
        <dbReference type="Pfam" id="PF13476"/>
    </source>
</evidence>
<feature type="region of interest" description="Disordered" evidence="4">
    <location>
        <begin position="625"/>
        <end position="648"/>
    </location>
</feature>
<feature type="region of interest" description="Disordered" evidence="4">
    <location>
        <begin position="91"/>
        <end position="111"/>
    </location>
</feature>
<evidence type="ECO:0000313" key="7">
    <source>
        <dbReference type="Proteomes" id="UP000567246"/>
    </source>
</evidence>
<dbReference type="InterPro" id="IPR027417">
    <property type="entry name" value="P-loop_NTPase"/>
</dbReference>
<dbReference type="RefSeq" id="WP_184171580.1">
    <property type="nucleotide sequence ID" value="NZ_JACHMW010000001.1"/>
</dbReference>
<keyword evidence="7" id="KW-1185">Reference proteome</keyword>
<dbReference type="EMBL" id="JACHMW010000001">
    <property type="protein sequence ID" value="MBB5848451.1"/>
    <property type="molecule type" value="Genomic_DNA"/>
</dbReference>
<dbReference type="GO" id="GO:0006302">
    <property type="term" value="P:double-strand break repair"/>
    <property type="evidence" value="ECO:0007669"/>
    <property type="project" value="InterPro"/>
</dbReference>
<comment type="subunit">
    <text evidence="2">Heterodimer of SbcC and SbcD.</text>
</comment>
<dbReference type="GO" id="GO:0016887">
    <property type="term" value="F:ATP hydrolysis activity"/>
    <property type="evidence" value="ECO:0007669"/>
    <property type="project" value="InterPro"/>
</dbReference>
<accession>A0A7W9JIE0</accession>
<gene>
    <name evidence="6" type="ORF">HDA33_001015</name>
</gene>